<evidence type="ECO:0000313" key="3">
    <source>
        <dbReference type="Proteomes" id="UP000656881"/>
    </source>
</evidence>
<keyword evidence="3" id="KW-1185">Reference proteome</keyword>
<dbReference type="InterPro" id="IPR050744">
    <property type="entry name" value="AI-2_Isomerase_LsrG"/>
</dbReference>
<dbReference type="SUPFAM" id="SSF54909">
    <property type="entry name" value="Dimeric alpha+beta barrel"/>
    <property type="match status" value="1"/>
</dbReference>
<accession>A0ABQ2LGN9</accession>
<evidence type="ECO:0000313" key="2">
    <source>
        <dbReference type="EMBL" id="GGO33178.1"/>
    </source>
</evidence>
<dbReference type="Pfam" id="PF03992">
    <property type="entry name" value="ABM"/>
    <property type="match status" value="1"/>
</dbReference>
<proteinExistence type="predicted"/>
<keyword evidence="2" id="KW-0560">Oxidoreductase</keyword>
<dbReference type="GO" id="GO:0004497">
    <property type="term" value="F:monooxygenase activity"/>
    <property type="evidence" value="ECO:0007669"/>
    <property type="project" value="UniProtKB-KW"/>
</dbReference>
<dbReference type="PANTHER" id="PTHR33336:SF1">
    <property type="entry name" value="(4S)-4-HYDROXY-5-PHOSPHONOOXYPENTANE-2,3-DIONE ISOMERASE"/>
    <property type="match status" value="1"/>
</dbReference>
<organism evidence="2 3">
    <name type="scientific">Streptomyces lasiicapitis</name>
    <dbReference type="NCBI Taxonomy" id="1923961"/>
    <lineage>
        <taxon>Bacteria</taxon>
        <taxon>Bacillati</taxon>
        <taxon>Actinomycetota</taxon>
        <taxon>Actinomycetes</taxon>
        <taxon>Kitasatosporales</taxon>
        <taxon>Streptomycetaceae</taxon>
        <taxon>Streptomyces</taxon>
    </lineage>
</organism>
<feature type="domain" description="ABM" evidence="1">
    <location>
        <begin position="19"/>
        <end position="111"/>
    </location>
</feature>
<dbReference type="PANTHER" id="PTHR33336">
    <property type="entry name" value="QUINOL MONOOXYGENASE YGIN-RELATED"/>
    <property type="match status" value="1"/>
</dbReference>
<sequence>MVFIRKEETETTGGIPMTYHVLVQFDVPPAKREEFVAAALFDARGSLANEPGTLRFEVIRDENNPNRFYLDEVYESREAFDAHCRAETIKGFYDLVDSYAQGPNFLFKGERAETAA</sequence>
<dbReference type="EMBL" id="BMNG01000001">
    <property type="protein sequence ID" value="GGO33178.1"/>
    <property type="molecule type" value="Genomic_DNA"/>
</dbReference>
<reference evidence="3" key="1">
    <citation type="journal article" date="2019" name="Int. J. Syst. Evol. Microbiol.">
        <title>The Global Catalogue of Microorganisms (GCM) 10K type strain sequencing project: providing services to taxonomists for standard genome sequencing and annotation.</title>
        <authorList>
            <consortium name="The Broad Institute Genomics Platform"/>
            <consortium name="The Broad Institute Genome Sequencing Center for Infectious Disease"/>
            <person name="Wu L."/>
            <person name="Ma J."/>
        </authorList>
    </citation>
    <scope>NUCLEOTIDE SEQUENCE [LARGE SCALE GENOMIC DNA]</scope>
    <source>
        <strain evidence="3">CGMCC 4.7349</strain>
    </source>
</reference>
<evidence type="ECO:0000259" key="1">
    <source>
        <dbReference type="PROSITE" id="PS51725"/>
    </source>
</evidence>
<dbReference type="PROSITE" id="PS51725">
    <property type="entry name" value="ABM"/>
    <property type="match status" value="1"/>
</dbReference>
<dbReference type="Gene3D" id="3.30.70.100">
    <property type="match status" value="1"/>
</dbReference>
<name>A0ABQ2LGN9_9ACTN</name>
<keyword evidence="2" id="KW-0503">Monooxygenase</keyword>
<dbReference type="InterPro" id="IPR011008">
    <property type="entry name" value="Dimeric_a/b-barrel"/>
</dbReference>
<protein>
    <submittedName>
        <fullName evidence="2">Antibiotic biosynthesis monooxygenase</fullName>
    </submittedName>
</protein>
<dbReference type="Proteomes" id="UP000656881">
    <property type="component" value="Unassembled WGS sequence"/>
</dbReference>
<comment type="caution">
    <text evidence="2">The sequence shown here is derived from an EMBL/GenBank/DDBJ whole genome shotgun (WGS) entry which is preliminary data.</text>
</comment>
<dbReference type="InterPro" id="IPR007138">
    <property type="entry name" value="ABM_dom"/>
</dbReference>
<gene>
    <name evidence="2" type="ORF">GCM10012286_00410</name>
</gene>